<sequence length="388" mass="40774">MATQSISSLQAPLHLHSAAPLAAAKPAAEAGKAMGKADFDDLAGSGAVQAHLPKVRTPLMRRLARTPAAPQPAVHDDHDTPLKSAAAQLIESLSQRSDDRGEPWQGTEDPLQQQMLLEQARQHLEHLPDDGSGKREALGARLDAMQAGLTARHGPAIAQGKGHADALEGALAAQGAAPAALSALRQQFGAPVNGRRDAPMPPTALLDILLKQAGPAGAGTALGRPPAQLHEELRRRGRSGPRLWLSLQDAASFQLVNTSFAMAGDLRRELSDKAQAAPLAGQGELARLLLGLGDADAGQAGPLLRQLVDMEHLSPRQRGAACQVLRAAIARCPDSMWSGAAPSQRLGLLDQLQAMTIEHHAALPTLSAAPGDALQSRLREDHHNSRRP</sequence>
<evidence type="ECO:0000313" key="1">
    <source>
        <dbReference type="EMBL" id="RSZ61106.1"/>
    </source>
</evidence>
<protein>
    <submittedName>
        <fullName evidence="1">Uncharacterized protein</fullName>
    </submittedName>
</protein>
<dbReference type="RefSeq" id="WP_126072492.1">
    <property type="nucleotide sequence ID" value="NZ_CP051166.1"/>
</dbReference>
<dbReference type="OrthoDB" id="8723876at2"/>
<organism evidence="1 2">
    <name type="scientific">Massilia atriviolacea</name>
    <dbReference type="NCBI Taxonomy" id="2495579"/>
    <lineage>
        <taxon>Bacteria</taxon>
        <taxon>Pseudomonadati</taxon>
        <taxon>Pseudomonadota</taxon>
        <taxon>Betaproteobacteria</taxon>
        <taxon>Burkholderiales</taxon>
        <taxon>Oxalobacteraceae</taxon>
        <taxon>Telluria group</taxon>
        <taxon>Massilia</taxon>
    </lineage>
</organism>
<accession>A0A430HU69</accession>
<dbReference type="AlphaFoldDB" id="A0A430HU69"/>
<reference evidence="1 2" key="1">
    <citation type="submission" date="2018-12" db="EMBL/GenBank/DDBJ databases">
        <authorList>
            <person name="Yang E."/>
        </authorList>
    </citation>
    <scope>NUCLEOTIDE SEQUENCE [LARGE SCALE GENOMIC DNA]</scope>
    <source>
        <strain evidence="1 2">SOD</strain>
    </source>
</reference>
<name>A0A430HU69_9BURK</name>
<comment type="caution">
    <text evidence="1">The sequence shown here is derived from an EMBL/GenBank/DDBJ whole genome shotgun (WGS) entry which is preliminary data.</text>
</comment>
<keyword evidence="2" id="KW-1185">Reference proteome</keyword>
<dbReference type="Proteomes" id="UP000278085">
    <property type="component" value="Unassembled WGS sequence"/>
</dbReference>
<dbReference type="EMBL" id="RXLQ01000001">
    <property type="protein sequence ID" value="RSZ61106.1"/>
    <property type="molecule type" value="Genomic_DNA"/>
</dbReference>
<gene>
    <name evidence="1" type="ORF">EJB06_02975</name>
</gene>
<proteinExistence type="predicted"/>
<evidence type="ECO:0000313" key="2">
    <source>
        <dbReference type="Proteomes" id="UP000278085"/>
    </source>
</evidence>